<keyword evidence="5" id="KW-1185">Reference proteome</keyword>
<dbReference type="GO" id="GO:0016491">
    <property type="term" value="F:oxidoreductase activity"/>
    <property type="evidence" value="ECO:0007669"/>
    <property type="project" value="UniProtKB-KW"/>
</dbReference>
<dbReference type="EMBL" id="KZ824442">
    <property type="protein sequence ID" value="RAL00059.1"/>
    <property type="molecule type" value="Genomic_DNA"/>
</dbReference>
<accession>A0A395GYB6</accession>
<evidence type="ECO:0000313" key="4">
    <source>
        <dbReference type="EMBL" id="RAL00059.1"/>
    </source>
</evidence>
<reference evidence="4 5" key="1">
    <citation type="submission" date="2018-02" db="EMBL/GenBank/DDBJ databases">
        <title>The genomes of Aspergillus section Nigri reveals drivers in fungal speciation.</title>
        <authorList>
            <consortium name="DOE Joint Genome Institute"/>
            <person name="Vesth T.C."/>
            <person name="Nybo J."/>
            <person name="Theobald S."/>
            <person name="Brandl J."/>
            <person name="Frisvad J.C."/>
            <person name="Nielsen K.F."/>
            <person name="Lyhne E.K."/>
            <person name="Kogle M.E."/>
            <person name="Kuo A."/>
            <person name="Riley R."/>
            <person name="Clum A."/>
            <person name="Nolan M."/>
            <person name="Lipzen A."/>
            <person name="Salamov A."/>
            <person name="Henrissat B."/>
            <person name="Wiebenga A."/>
            <person name="De vries R.P."/>
            <person name="Grigoriev I.V."/>
            <person name="Mortensen U.H."/>
            <person name="Andersen M.R."/>
            <person name="Baker S.E."/>
        </authorList>
    </citation>
    <scope>NUCLEOTIDE SEQUENCE [LARGE SCALE GENOMIC DNA]</scope>
    <source>
        <strain evidence="4 5">CBS 121593</strain>
    </source>
</reference>
<dbReference type="Proteomes" id="UP000249402">
    <property type="component" value="Unassembled WGS sequence"/>
</dbReference>
<name>A0A395GYB6_9EURO</name>
<dbReference type="STRING" id="1448316.A0A395GYB6"/>
<dbReference type="PANTHER" id="PTHR47706">
    <property type="entry name" value="NMRA-LIKE FAMILY PROTEIN"/>
    <property type="match status" value="1"/>
</dbReference>
<evidence type="ECO:0000256" key="1">
    <source>
        <dbReference type="ARBA" id="ARBA00022857"/>
    </source>
</evidence>
<dbReference type="InterPro" id="IPR036291">
    <property type="entry name" value="NAD(P)-bd_dom_sf"/>
</dbReference>
<protein>
    <submittedName>
        <fullName evidence="4">NAD(P)-binding protein</fullName>
    </submittedName>
</protein>
<feature type="domain" description="NmrA-like" evidence="3">
    <location>
        <begin position="2"/>
        <end position="232"/>
    </location>
</feature>
<evidence type="ECO:0000313" key="5">
    <source>
        <dbReference type="Proteomes" id="UP000249402"/>
    </source>
</evidence>
<organism evidence="4 5">
    <name type="scientific">Aspergillus ibericus CBS 121593</name>
    <dbReference type="NCBI Taxonomy" id="1448316"/>
    <lineage>
        <taxon>Eukaryota</taxon>
        <taxon>Fungi</taxon>
        <taxon>Dikarya</taxon>
        <taxon>Ascomycota</taxon>
        <taxon>Pezizomycotina</taxon>
        <taxon>Eurotiomycetes</taxon>
        <taxon>Eurotiomycetidae</taxon>
        <taxon>Eurotiales</taxon>
        <taxon>Aspergillaceae</taxon>
        <taxon>Aspergillus</taxon>
        <taxon>Aspergillus subgen. Circumdati</taxon>
    </lineage>
</organism>
<keyword evidence="2" id="KW-0560">Oxidoreductase</keyword>
<dbReference type="Gene3D" id="3.40.50.720">
    <property type="entry name" value="NAD(P)-binding Rossmann-like Domain"/>
    <property type="match status" value="1"/>
</dbReference>
<dbReference type="OrthoDB" id="419598at2759"/>
<dbReference type="InterPro" id="IPR008030">
    <property type="entry name" value="NmrA-like"/>
</dbReference>
<sequence length="337" mass="38180">MKVAILGATGQNGSSIVNGLLSSTETKFDITALVRPTSLKKPNVLNLQKRGINIVSFSLADSEDDITAQLKGIDILIVCCLLDEVVLANAAKKAGVKRYVPCFYASVMPRGVQTLRDNKEVILDHIQRLHLPYTVIDVGWWYQISLPRLPSGRIDRNLFLYNSTIGGSGDVPCARTDSRDVGVYVARFIADPRTLNQKVFAYTDLRTQHELYDTVEKISGEKIERKYRTADEIDDGIARTKDDPYKMMDYYQFTYQKSYDIMGENTPEYARYLGYQVGKDLYPDLEGISFEDFFKETLETGLKPMYEEHADFLRESSSFIFKGEATMSHGDQYRGEA</sequence>
<dbReference type="Gene3D" id="3.90.25.10">
    <property type="entry name" value="UDP-galactose 4-epimerase, domain 1"/>
    <property type="match status" value="1"/>
</dbReference>
<evidence type="ECO:0000259" key="3">
    <source>
        <dbReference type="Pfam" id="PF05368"/>
    </source>
</evidence>
<dbReference type="RefSeq" id="XP_025574386.1">
    <property type="nucleotide sequence ID" value="XM_025723861.1"/>
</dbReference>
<evidence type="ECO:0000256" key="2">
    <source>
        <dbReference type="ARBA" id="ARBA00023002"/>
    </source>
</evidence>
<dbReference type="VEuPathDB" id="FungiDB:BO80DRAFT_494251"/>
<dbReference type="SUPFAM" id="SSF51735">
    <property type="entry name" value="NAD(P)-binding Rossmann-fold domains"/>
    <property type="match status" value="1"/>
</dbReference>
<dbReference type="Pfam" id="PF05368">
    <property type="entry name" value="NmrA"/>
    <property type="match status" value="1"/>
</dbReference>
<proteinExistence type="predicted"/>
<dbReference type="AlphaFoldDB" id="A0A395GYB6"/>
<keyword evidence="1" id="KW-0521">NADP</keyword>
<gene>
    <name evidence="4" type="ORF">BO80DRAFT_494251</name>
</gene>
<dbReference type="GeneID" id="37228726"/>
<dbReference type="InterPro" id="IPR051609">
    <property type="entry name" value="NmrA/Isoflavone_reductase-like"/>
</dbReference>
<dbReference type="PANTHER" id="PTHR47706:SF6">
    <property type="entry name" value="NMRA-LIKE FAMILY PROTEIN (AFU_ORTHOLOGUE AFUA_6G00280)"/>
    <property type="match status" value="1"/>
</dbReference>